<name>A0ABS4YP53_9MICO</name>
<dbReference type="Pfam" id="PF04978">
    <property type="entry name" value="MST"/>
    <property type="match status" value="1"/>
</dbReference>
<sequence length="219" mass="23458">MGPNHRAEPPDPGGLDAPAATPDAPDELDVLVDRLADEQATTAAEEARGPSDGEGRPEPPPIADEMDTLQGFLDFLRATIRWKVEGLSDEQASARMLGSATTVTGLVRHLADIERFWFQEVVGAVPAEEVGYSWSEGSGPSRAWEVADGASLADALADYEAATRLSRGRLHGRAAREELRGGSEVVTVRWVLAHMVEETARHAGQLDVLAELLDGRTGE</sequence>
<feature type="compositionally biased region" description="Basic and acidic residues" evidence="1">
    <location>
        <begin position="45"/>
        <end position="57"/>
    </location>
</feature>
<accession>A0ABS4YP53</accession>
<dbReference type="SUPFAM" id="SSF109854">
    <property type="entry name" value="DinB/YfiT-like putative metalloenzymes"/>
    <property type="match status" value="1"/>
</dbReference>
<keyword evidence="3" id="KW-1185">Reference proteome</keyword>
<evidence type="ECO:0000256" key="1">
    <source>
        <dbReference type="SAM" id="MobiDB-lite"/>
    </source>
</evidence>
<evidence type="ECO:0000313" key="3">
    <source>
        <dbReference type="Proteomes" id="UP000698222"/>
    </source>
</evidence>
<feature type="region of interest" description="Disordered" evidence="1">
    <location>
        <begin position="1"/>
        <end position="65"/>
    </location>
</feature>
<dbReference type="RefSeq" id="WP_209894477.1">
    <property type="nucleotide sequence ID" value="NZ_BAAAJV010000008.1"/>
</dbReference>
<protein>
    <submittedName>
        <fullName evidence="2">Damage-inducible protein DinB</fullName>
    </submittedName>
</protein>
<proteinExistence type="predicted"/>
<dbReference type="InterPro" id="IPR034660">
    <property type="entry name" value="DinB/YfiT-like"/>
</dbReference>
<dbReference type="Proteomes" id="UP000698222">
    <property type="component" value="Unassembled WGS sequence"/>
</dbReference>
<reference evidence="2 3" key="1">
    <citation type="submission" date="2021-03" db="EMBL/GenBank/DDBJ databases">
        <title>Sequencing the genomes of 1000 actinobacteria strains.</title>
        <authorList>
            <person name="Klenk H.-P."/>
        </authorList>
    </citation>
    <scope>NUCLEOTIDE SEQUENCE [LARGE SCALE GENOMIC DNA]</scope>
    <source>
        <strain evidence="2 3">DSM 14564</strain>
    </source>
</reference>
<dbReference type="EMBL" id="JAGIOC010000001">
    <property type="protein sequence ID" value="MBP2410571.1"/>
    <property type="molecule type" value="Genomic_DNA"/>
</dbReference>
<dbReference type="Gene3D" id="1.20.120.450">
    <property type="entry name" value="dinb family like domain"/>
    <property type="match status" value="1"/>
</dbReference>
<dbReference type="InterPro" id="IPR007061">
    <property type="entry name" value="MST-like"/>
</dbReference>
<gene>
    <name evidence="2" type="ORF">JOF44_003474</name>
</gene>
<organism evidence="2 3">
    <name type="scientific">Brachybacterium fresconis</name>
    <dbReference type="NCBI Taxonomy" id="173363"/>
    <lineage>
        <taxon>Bacteria</taxon>
        <taxon>Bacillati</taxon>
        <taxon>Actinomycetota</taxon>
        <taxon>Actinomycetes</taxon>
        <taxon>Micrococcales</taxon>
        <taxon>Dermabacteraceae</taxon>
        <taxon>Brachybacterium</taxon>
    </lineage>
</organism>
<evidence type="ECO:0000313" key="2">
    <source>
        <dbReference type="EMBL" id="MBP2410571.1"/>
    </source>
</evidence>
<comment type="caution">
    <text evidence="2">The sequence shown here is derived from an EMBL/GenBank/DDBJ whole genome shotgun (WGS) entry which is preliminary data.</text>
</comment>
<feature type="compositionally biased region" description="Low complexity" evidence="1">
    <location>
        <begin position="13"/>
        <end position="23"/>
    </location>
</feature>